<name>A0A2S7U453_9BACT</name>
<feature type="domain" description="Fe/B12 periplasmic-binding" evidence="2">
    <location>
        <begin position="40"/>
        <end position="298"/>
    </location>
</feature>
<evidence type="ECO:0000313" key="4">
    <source>
        <dbReference type="Proteomes" id="UP000239907"/>
    </source>
</evidence>
<dbReference type="Pfam" id="PF01497">
    <property type="entry name" value="Peripla_BP_2"/>
    <property type="match status" value="1"/>
</dbReference>
<dbReference type="PANTHER" id="PTHR30535:SF34">
    <property type="entry name" value="MOLYBDATE-BINDING PROTEIN MOLA"/>
    <property type="match status" value="1"/>
</dbReference>
<dbReference type="Proteomes" id="UP000239907">
    <property type="component" value="Unassembled WGS sequence"/>
</dbReference>
<dbReference type="SUPFAM" id="SSF53807">
    <property type="entry name" value="Helical backbone' metal receptor"/>
    <property type="match status" value="1"/>
</dbReference>
<dbReference type="InterPro" id="IPR054828">
    <property type="entry name" value="Vit_B12_bind_prot"/>
</dbReference>
<keyword evidence="4" id="KW-1185">Reference proteome</keyword>
<reference evidence="3 4" key="1">
    <citation type="submission" date="2016-12" db="EMBL/GenBank/DDBJ databases">
        <title>Study of bacterial adaptation to deep sea.</title>
        <authorList>
            <person name="Song J."/>
            <person name="Yoshizawa S."/>
            <person name="Kogure K."/>
        </authorList>
    </citation>
    <scope>NUCLEOTIDE SEQUENCE [LARGE SCALE GENOMIC DNA]</scope>
    <source>
        <strain evidence="3 4">SAORIC-165</strain>
    </source>
</reference>
<evidence type="ECO:0000259" key="2">
    <source>
        <dbReference type="PROSITE" id="PS50983"/>
    </source>
</evidence>
<dbReference type="AlphaFoldDB" id="A0A2S7U453"/>
<sequence>MKFVKKLGISLLILASFLASYWLRNDDKKESPLAKTSEVKIVAMAPSSGEVVFALDLGNQLVGVSRFAKYPPEVADIAKVGGYLDVDLEAIVRLKPDVVVLLKEQSDLAKQLENLGMATLFVDHMSVEGIMGSISKVGERFDKLDEARALRESLESRIDAVRIRAQTKPDKRLLLSIGRELGVGKVTGVVAAGAGGYHQQLLEIAGYTNAYSGGENFPQLSREHLLRMNPEVIIDMVNIRDAQANGIENIMADWKSYPELSAVKNGKVFLLVGDAHFVPGPRFVSTLEWIANCEEEGGGR</sequence>
<dbReference type="PANTHER" id="PTHR30535">
    <property type="entry name" value="VITAMIN B12-BINDING PROTEIN"/>
    <property type="match status" value="1"/>
</dbReference>
<proteinExistence type="predicted"/>
<evidence type="ECO:0000256" key="1">
    <source>
        <dbReference type="ARBA" id="ARBA00022729"/>
    </source>
</evidence>
<dbReference type="GO" id="GO:0071281">
    <property type="term" value="P:cellular response to iron ion"/>
    <property type="evidence" value="ECO:0007669"/>
    <property type="project" value="TreeGrafter"/>
</dbReference>
<dbReference type="InterPro" id="IPR050902">
    <property type="entry name" value="ABC_Transporter_SBP"/>
</dbReference>
<dbReference type="NCBIfam" id="NF038402">
    <property type="entry name" value="TroA_like"/>
    <property type="match status" value="1"/>
</dbReference>
<comment type="caution">
    <text evidence="3">The sequence shown here is derived from an EMBL/GenBank/DDBJ whole genome shotgun (WGS) entry which is preliminary data.</text>
</comment>
<keyword evidence="1" id="KW-0732">Signal</keyword>
<evidence type="ECO:0000313" key="3">
    <source>
        <dbReference type="EMBL" id="PQJ29795.1"/>
    </source>
</evidence>
<gene>
    <name evidence="3" type="ORF">BSZ32_15785</name>
</gene>
<organism evidence="3 4">
    <name type="scientific">Rubritalea profundi</name>
    <dbReference type="NCBI Taxonomy" id="1658618"/>
    <lineage>
        <taxon>Bacteria</taxon>
        <taxon>Pseudomonadati</taxon>
        <taxon>Verrucomicrobiota</taxon>
        <taxon>Verrucomicrobiia</taxon>
        <taxon>Verrucomicrobiales</taxon>
        <taxon>Rubritaleaceae</taxon>
        <taxon>Rubritalea</taxon>
    </lineage>
</organism>
<protein>
    <recommendedName>
        <fullName evidence="2">Fe/B12 periplasmic-binding domain-containing protein</fullName>
    </recommendedName>
</protein>
<dbReference type="PROSITE" id="PS50983">
    <property type="entry name" value="FE_B12_PBP"/>
    <property type="match status" value="1"/>
</dbReference>
<accession>A0A2S7U453</accession>
<dbReference type="EMBL" id="MQWA01000001">
    <property type="protein sequence ID" value="PQJ29795.1"/>
    <property type="molecule type" value="Genomic_DNA"/>
</dbReference>
<dbReference type="InterPro" id="IPR002491">
    <property type="entry name" value="ABC_transptr_periplasmic_BD"/>
</dbReference>
<dbReference type="Gene3D" id="3.40.50.1980">
    <property type="entry name" value="Nitrogenase molybdenum iron protein domain"/>
    <property type="match status" value="2"/>
</dbReference>